<dbReference type="RefSeq" id="WP_193192761.1">
    <property type="nucleotide sequence ID" value="NZ_JACZFR010000032.1"/>
</dbReference>
<dbReference type="NCBIfam" id="TIGR00254">
    <property type="entry name" value="GGDEF"/>
    <property type="match status" value="1"/>
</dbReference>
<protein>
    <recommendedName>
        <fullName evidence="1">diguanylate cyclase</fullName>
        <ecNumber evidence="1">2.7.7.65</ecNumber>
    </recommendedName>
</protein>
<evidence type="ECO:0000313" key="6">
    <source>
        <dbReference type="Proteomes" id="UP001596425"/>
    </source>
</evidence>
<keyword evidence="3" id="KW-0812">Transmembrane</keyword>
<feature type="transmembrane region" description="Helical" evidence="3">
    <location>
        <begin position="74"/>
        <end position="91"/>
    </location>
</feature>
<proteinExistence type="predicted"/>
<keyword evidence="3" id="KW-1133">Transmembrane helix</keyword>
<dbReference type="InterPro" id="IPR000160">
    <property type="entry name" value="GGDEF_dom"/>
</dbReference>
<name>A0ABW1YUT6_9GAMM</name>
<dbReference type="Gene3D" id="3.30.70.270">
    <property type="match status" value="1"/>
</dbReference>
<dbReference type="PROSITE" id="PS50887">
    <property type="entry name" value="GGDEF"/>
    <property type="match status" value="1"/>
</dbReference>
<dbReference type="SMART" id="SM00267">
    <property type="entry name" value="GGDEF"/>
    <property type="match status" value="1"/>
</dbReference>
<dbReference type="SUPFAM" id="SSF55073">
    <property type="entry name" value="Nucleotide cyclase"/>
    <property type="match status" value="1"/>
</dbReference>
<keyword evidence="3" id="KW-0472">Membrane</keyword>
<dbReference type="Proteomes" id="UP001596425">
    <property type="component" value="Unassembled WGS sequence"/>
</dbReference>
<accession>A0ABW1YUT6</accession>
<evidence type="ECO:0000256" key="1">
    <source>
        <dbReference type="ARBA" id="ARBA00012528"/>
    </source>
</evidence>
<dbReference type="PANTHER" id="PTHR45138:SF9">
    <property type="entry name" value="DIGUANYLATE CYCLASE DGCM-RELATED"/>
    <property type="match status" value="1"/>
</dbReference>
<dbReference type="EC" id="2.7.7.65" evidence="1"/>
<comment type="caution">
    <text evidence="5">The sequence shown here is derived from an EMBL/GenBank/DDBJ whole genome shotgun (WGS) entry which is preliminary data.</text>
</comment>
<comment type="catalytic activity">
    <reaction evidence="2">
        <text>2 GTP = 3',3'-c-di-GMP + 2 diphosphate</text>
        <dbReference type="Rhea" id="RHEA:24898"/>
        <dbReference type="ChEBI" id="CHEBI:33019"/>
        <dbReference type="ChEBI" id="CHEBI:37565"/>
        <dbReference type="ChEBI" id="CHEBI:58805"/>
        <dbReference type="EC" id="2.7.7.65"/>
    </reaction>
</comment>
<keyword evidence="6" id="KW-1185">Reference proteome</keyword>
<sequence length="342" mass="37661">MNFGRTPEEIENERKRLLIHAFSGLGSIFLFVFGSLSILDGRPFLGSVLFGCFGAVIVLSIVARKINNVQPVSLFLALLLFLLSSFLLLRGGASGTGVYWSYSVSMLMVLVVGPKTGGIYMGLYIIINSIFIFGNFSFTYQYSGLESSRIIATSITLYVLILASEWIRIGSYSAISRTSESHRNMASTDSLTGLLNRHGVKEALEAKKILQPAVLILLDIDNFKKINDSYGHDFGDSVLVKLSEIIMSHTKGGDIIARWGGEEYLLILFDTELDPSKVLVSKIKNDFKNYPFEWEGASISVTFSGGISTLNSNSSFTQSITLADKKLYSAKDSGRDRIVAYL</sequence>
<dbReference type="CDD" id="cd01949">
    <property type="entry name" value="GGDEF"/>
    <property type="match status" value="1"/>
</dbReference>
<feature type="transmembrane region" description="Helical" evidence="3">
    <location>
        <begin position="44"/>
        <end position="62"/>
    </location>
</feature>
<feature type="domain" description="GGDEF" evidence="4">
    <location>
        <begin position="211"/>
        <end position="342"/>
    </location>
</feature>
<dbReference type="Pfam" id="PF00990">
    <property type="entry name" value="GGDEF"/>
    <property type="match status" value="1"/>
</dbReference>
<gene>
    <name evidence="5" type="ORF">ACFQBM_18820</name>
</gene>
<organism evidence="5 6">
    <name type="scientific">Microbulbifer taiwanensis</name>
    <dbReference type="NCBI Taxonomy" id="986746"/>
    <lineage>
        <taxon>Bacteria</taxon>
        <taxon>Pseudomonadati</taxon>
        <taxon>Pseudomonadota</taxon>
        <taxon>Gammaproteobacteria</taxon>
        <taxon>Cellvibrionales</taxon>
        <taxon>Microbulbiferaceae</taxon>
        <taxon>Microbulbifer</taxon>
    </lineage>
</organism>
<dbReference type="InterPro" id="IPR029787">
    <property type="entry name" value="Nucleotide_cyclase"/>
</dbReference>
<feature type="transmembrane region" description="Helical" evidence="3">
    <location>
        <begin position="120"/>
        <end position="138"/>
    </location>
</feature>
<feature type="transmembrane region" description="Helical" evidence="3">
    <location>
        <begin position="17"/>
        <end position="38"/>
    </location>
</feature>
<evidence type="ECO:0000313" key="5">
    <source>
        <dbReference type="EMBL" id="MFC6635332.1"/>
    </source>
</evidence>
<evidence type="ECO:0000256" key="2">
    <source>
        <dbReference type="ARBA" id="ARBA00034247"/>
    </source>
</evidence>
<dbReference type="EMBL" id="JBHSVR010000001">
    <property type="protein sequence ID" value="MFC6635332.1"/>
    <property type="molecule type" value="Genomic_DNA"/>
</dbReference>
<evidence type="ECO:0000256" key="3">
    <source>
        <dbReference type="SAM" id="Phobius"/>
    </source>
</evidence>
<evidence type="ECO:0000259" key="4">
    <source>
        <dbReference type="PROSITE" id="PS50887"/>
    </source>
</evidence>
<reference evidence="6" key="1">
    <citation type="journal article" date="2019" name="Int. J. Syst. Evol. Microbiol.">
        <title>The Global Catalogue of Microorganisms (GCM) 10K type strain sequencing project: providing services to taxonomists for standard genome sequencing and annotation.</title>
        <authorList>
            <consortium name="The Broad Institute Genomics Platform"/>
            <consortium name="The Broad Institute Genome Sequencing Center for Infectious Disease"/>
            <person name="Wu L."/>
            <person name="Ma J."/>
        </authorList>
    </citation>
    <scope>NUCLEOTIDE SEQUENCE [LARGE SCALE GENOMIC DNA]</scope>
    <source>
        <strain evidence="6">CGMCC 1.13718</strain>
    </source>
</reference>
<dbReference type="InterPro" id="IPR043128">
    <property type="entry name" value="Rev_trsase/Diguanyl_cyclase"/>
</dbReference>
<dbReference type="InterPro" id="IPR050469">
    <property type="entry name" value="Diguanylate_Cyclase"/>
</dbReference>
<feature type="transmembrane region" description="Helical" evidence="3">
    <location>
        <begin position="150"/>
        <end position="167"/>
    </location>
</feature>
<dbReference type="PANTHER" id="PTHR45138">
    <property type="entry name" value="REGULATORY COMPONENTS OF SENSORY TRANSDUCTION SYSTEM"/>
    <property type="match status" value="1"/>
</dbReference>